<evidence type="ECO:0008006" key="6">
    <source>
        <dbReference type="Google" id="ProtNLM"/>
    </source>
</evidence>
<dbReference type="RefSeq" id="WP_109623968.1">
    <property type="nucleotide sequence ID" value="NZ_PPEI02000011.1"/>
</dbReference>
<dbReference type="Gene3D" id="3.40.50.150">
    <property type="entry name" value="Vaccinia Virus protein VP39"/>
    <property type="match status" value="1"/>
</dbReference>
<dbReference type="InterPro" id="IPR014001">
    <property type="entry name" value="Helicase_ATP-bd"/>
</dbReference>
<dbReference type="Proteomes" id="UP000236182">
    <property type="component" value="Unassembled WGS sequence"/>
</dbReference>
<dbReference type="InterPro" id="IPR001650">
    <property type="entry name" value="Helicase_C-like"/>
</dbReference>
<evidence type="ECO:0000259" key="3">
    <source>
        <dbReference type="PROSITE" id="PS51194"/>
    </source>
</evidence>
<organism evidence="4 5">
    <name type="scientific">Chryseobacterium oncorhynchi</name>
    <dbReference type="NCBI Taxonomy" id="741074"/>
    <lineage>
        <taxon>Bacteria</taxon>
        <taxon>Pseudomonadati</taxon>
        <taxon>Bacteroidota</taxon>
        <taxon>Flavobacteriia</taxon>
        <taxon>Flavobacteriales</taxon>
        <taxon>Weeksellaceae</taxon>
        <taxon>Chryseobacterium group</taxon>
        <taxon>Chryseobacterium</taxon>
    </lineage>
</organism>
<evidence type="ECO:0000259" key="2">
    <source>
        <dbReference type="PROSITE" id="PS51192"/>
    </source>
</evidence>
<evidence type="ECO:0000313" key="5">
    <source>
        <dbReference type="Proteomes" id="UP000236182"/>
    </source>
</evidence>
<dbReference type="SUPFAM" id="SSF52540">
    <property type="entry name" value="P-loop containing nucleoside triphosphate hydrolases"/>
    <property type="match status" value="2"/>
</dbReference>
<sequence length="1856" mass="214543">MNDNVKNLSDFQRFRNNLAALKLIALSPEKELNYTELSNLFTGFGNFPYFTMPIEDILSEKFDSKSTKKYFDEIRILIKEMNDAGVNNNNLKSVFQKIARSALYAYYTDKRYVDVITKELLLQKIDQINNSSSKDPFMILDPSAGTGVFVKSLIDNIRSLKDQGIINSTASFRIFAIEPENISYRILSSLKNEINENDSITFSAHCNKYENFQVTPDRKFDIITSNIPFGSTKIHDDLVKKNFELGKVPNIHSYFFLKSSLLLKNDGDIGFITSSNYLDAPGTEIDRALFFQNNNTIKNLVRLPKETFLGTEVQTDYLHTHKKSLVTELDVNALNQIISSISLSAEELFISPENNPNKNKEQNYNINSFVYQRQEKILIGELQTNFMHNGYTLSSSQKNESVRFEAFRNLISNSEIDNHIEQSASLLKLADNEKLKNVVFSNNDLYRTKNFQENFQKEKKYSFTNSTLLEPITVNEIETITKEIKDKKVSKTKYKEQNPAQGIQLSLFDFENEINHYEKTINKAIDTIIEIPAEEEIKEKKILNKDLENQNIYHYSGAYVVLENEMYILNIKEADSYIAIPILNAAEKDKALIHLKNDYLLFQHALKEDSADLVEKHKNLINAYEIYTKEYGSINDSLLFFKDDIYSSEFAGLEIRNELGKYLASDLISNENYFTDNKKEITTPEQALIKSLQKNNGQVKIQYICKLLNETDEDKKVEIARKLVDSGKIYNDYSIKDDAVKYKFSTKEEFLSGNIPLKIQILEHVLLNEKSFDYVSDTRLRQDLALLKQHDISITNFDDLTININAEWLPKKYLETFLQNKFEYHNEDFFEFTKLNGFLISKKSFKECYGLNSLSVQGVNKTISGGEILKDIINDKSFNFTTKVKSGDKEYYVKDIKANKEAEMKSKLLKKEWKTFINTLSPEQHQEILNTYNDTFCTNVPKVFNGSYLDFTDVNGIDDAHQHQKDAVSMILQNDGGVVDHIVGAGKSLVMFSATMKMKDSGLKQKPMLAVTRATAEQIYKEFKFHYPDSKIFFDTSELDENTKLSSEEKRKQKYAMIANNDWDCVIMTHEEIAKIPIPLDIQIEYIEEYLEDLRDNIYYKKSLKEEGVNVGDLKRLEKQLENEEAKLERMFDVLNGNKDNTIYDFNSLGVDHILIDEAHKFKNMPFTTIHSGIAGLSTQASERAKHYAMLTRSLRKKYDLVDKGITVLSGTFISNSMAEIYNLMNWIKPARLKELNINTFDRFAKNFFVKEVQQELSVGNAIKEKERFRYIVNVPELKSLYLEMAHVVNESNFTVETPNVKTEMVIAEANIQQEKFNDLLVDFIDGNIETADEFESIIQKSFDDKQKQASSLIVSNLSQKNGIDPRLVNAEYFIEPAAGKLQLCAENINEMYKKTDDLKGVQLVFCDLGIPNSKNKDQFNVYDGLRDILVEKYNIPKHEIQFAHDWRAASGTKRDKALRREFQDKVNSGEFRIAIGSTDTLGTGCNVQEKCIAEHDLDIPWTPSKSAQRLGRMKRQGNKIAKEFDNTVFNYKYLAKKSLDAFRSQANETKDRFLSVFKKIGANTPRILDEGEIDGDGNGTNFSLMKAYILDNPQMLEIAKLEQKLENLYNNKEAIENEGIKLNRNYNFYKETIEKESAQLIIYKDVMDKFTTVFAETDPETFKNHPEIFLFDKKELISGVQDFKIIGKELREKYEKFLTATKGNFFRELEPYKTVLSGEIAYQIPLCKIDQFNLNLIFTKISYDLGKAQSKIIIENDFNSLKMQKRMDVIPKDPLEASTIIYNEISKRIPRLIDNCEDDIKHSNEKFQYYSNLKNEYQKFDGNEEIELVTKKIIELKQEIENERQSKKIRNRPKI</sequence>
<dbReference type="InterPro" id="IPR029063">
    <property type="entry name" value="SAM-dependent_MTases_sf"/>
</dbReference>
<dbReference type="InterPro" id="IPR027417">
    <property type="entry name" value="P-loop_NTPase"/>
</dbReference>
<feature type="coiled-coil region" evidence="1">
    <location>
        <begin position="1599"/>
        <end position="1626"/>
    </location>
</feature>
<dbReference type="Pfam" id="PF04851">
    <property type="entry name" value="ResIII"/>
    <property type="match status" value="1"/>
</dbReference>
<dbReference type="GO" id="GO:0003677">
    <property type="term" value="F:DNA binding"/>
    <property type="evidence" value="ECO:0007669"/>
    <property type="project" value="InterPro"/>
</dbReference>
<dbReference type="InterPro" id="IPR006935">
    <property type="entry name" value="Helicase/UvrB_N"/>
</dbReference>
<gene>
    <name evidence="4" type="ORF">C1638_021390</name>
</gene>
<keyword evidence="1" id="KW-0175">Coiled coil</keyword>
<dbReference type="PRINTS" id="PR00507">
    <property type="entry name" value="N12N6MTFRASE"/>
</dbReference>
<dbReference type="InterPro" id="IPR052933">
    <property type="entry name" value="DNA_Protect_Modify"/>
</dbReference>
<dbReference type="SUPFAM" id="SSF53335">
    <property type="entry name" value="S-adenosyl-L-methionine-dependent methyltransferases"/>
    <property type="match status" value="1"/>
</dbReference>
<dbReference type="GO" id="GO:0016787">
    <property type="term" value="F:hydrolase activity"/>
    <property type="evidence" value="ECO:0007669"/>
    <property type="project" value="InterPro"/>
</dbReference>
<dbReference type="EMBL" id="PPEI02000011">
    <property type="protein sequence ID" value="PWN59559.1"/>
    <property type="molecule type" value="Genomic_DNA"/>
</dbReference>
<dbReference type="PANTHER" id="PTHR41313">
    <property type="entry name" value="ADENINE-SPECIFIC METHYLTRANSFERASE"/>
    <property type="match status" value="1"/>
</dbReference>
<keyword evidence="5" id="KW-1185">Reference proteome</keyword>
<proteinExistence type="predicted"/>
<dbReference type="PROSITE" id="PS51194">
    <property type="entry name" value="HELICASE_CTER"/>
    <property type="match status" value="1"/>
</dbReference>
<comment type="caution">
    <text evidence="4">The sequence shown here is derived from an EMBL/GenBank/DDBJ whole genome shotgun (WGS) entry which is preliminary data.</text>
</comment>
<dbReference type="Gene3D" id="3.40.50.10810">
    <property type="entry name" value="Tandem AAA-ATPase domain"/>
    <property type="match status" value="1"/>
</dbReference>
<reference evidence="4" key="1">
    <citation type="submission" date="2018-04" db="EMBL/GenBank/DDBJ databases">
        <title>Draft Genome Sequences of Chryseobacterium lactis NCTC11390T isolated from milk, Chryseobacterium oncorhynchi 701B-08T from rainbow trout, and Chryseobacterium viscerum 687B-08T from diseased fish.</title>
        <authorList>
            <person name="Jeong J.-J."/>
            <person name="Lee Y.J."/>
            <person name="Pathiraja D."/>
            <person name="Park B."/>
            <person name="Choi I.-G."/>
            <person name="Kim K.D."/>
        </authorList>
    </citation>
    <scope>NUCLEOTIDE SEQUENCE [LARGE SCALE GENOMIC DNA]</scope>
    <source>
        <strain evidence="4">701B-08</strain>
    </source>
</reference>
<feature type="domain" description="Helicase ATP-binding" evidence="2">
    <location>
        <begin position="968"/>
        <end position="1231"/>
    </location>
</feature>
<feature type="domain" description="Helicase C-terminal" evidence="3">
    <location>
        <begin position="1388"/>
        <end position="1558"/>
    </location>
</feature>
<feature type="coiled-coil region" evidence="1">
    <location>
        <begin position="1111"/>
        <end position="1138"/>
    </location>
</feature>
<dbReference type="PROSITE" id="PS51192">
    <property type="entry name" value="HELICASE_ATP_BIND_1"/>
    <property type="match status" value="1"/>
</dbReference>
<name>A0A316WEP8_9FLAO</name>
<evidence type="ECO:0000256" key="1">
    <source>
        <dbReference type="SAM" id="Coils"/>
    </source>
</evidence>
<accession>A0A316WEP8</accession>
<dbReference type="Gene3D" id="3.40.50.300">
    <property type="entry name" value="P-loop containing nucleotide triphosphate hydrolases"/>
    <property type="match status" value="2"/>
</dbReference>
<protein>
    <recommendedName>
        <fullName evidence="6">DNA methylase</fullName>
    </recommendedName>
</protein>
<dbReference type="SMART" id="SM00487">
    <property type="entry name" value="DEXDc"/>
    <property type="match status" value="1"/>
</dbReference>
<dbReference type="GO" id="GO:0005524">
    <property type="term" value="F:ATP binding"/>
    <property type="evidence" value="ECO:0007669"/>
    <property type="project" value="InterPro"/>
</dbReference>
<dbReference type="OrthoDB" id="9815272at2"/>
<dbReference type="PANTHER" id="PTHR41313:SF1">
    <property type="entry name" value="DNA METHYLASE ADENINE-SPECIFIC DOMAIN-CONTAINING PROTEIN"/>
    <property type="match status" value="1"/>
</dbReference>
<dbReference type="InterPro" id="IPR038718">
    <property type="entry name" value="SNF2-like_sf"/>
</dbReference>
<evidence type="ECO:0000313" key="4">
    <source>
        <dbReference type="EMBL" id="PWN59559.1"/>
    </source>
</evidence>